<sequence length="301" mass="31870">MASRRGLVAATVFFALTAVLSVVLFRPLGPTGWAVLVASIAFVAAGCVALWKGEALAASGTRRRKERSVRAPAAATGRAAPGPVLVGEQPSIDLHAEVGEPSAEEREVLATTLTALQDVELLRAGEVDVPQMWRAAHASDPGRPVDVYGALGSLAVLQELGVLALRRLVFVPVHVEYDVDLLAEVAAALLAALGHEVDPEDVVVTLAADDRGTASTIAVPLEGRTETVPFAFLPKDPPPDLLEALARFPRADDPRELVVAVVDQYLLHAAIRPGRLAALNRRFDAANRGIPPEYAFSFDPL</sequence>
<organism evidence="2 3">
    <name type="scientific">Amnibacterium setariae</name>
    <dbReference type="NCBI Taxonomy" id="2306585"/>
    <lineage>
        <taxon>Bacteria</taxon>
        <taxon>Bacillati</taxon>
        <taxon>Actinomycetota</taxon>
        <taxon>Actinomycetes</taxon>
        <taxon>Micrococcales</taxon>
        <taxon>Microbacteriaceae</taxon>
        <taxon>Amnibacterium</taxon>
    </lineage>
</organism>
<keyword evidence="1" id="KW-0472">Membrane</keyword>
<dbReference type="Proteomes" id="UP000265742">
    <property type="component" value="Unassembled WGS sequence"/>
</dbReference>
<proteinExistence type="predicted"/>
<name>A0A3A1U5C3_9MICO</name>
<accession>A0A3A1U5C3</accession>
<evidence type="ECO:0000256" key="1">
    <source>
        <dbReference type="SAM" id="Phobius"/>
    </source>
</evidence>
<dbReference type="RefSeq" id="WP_119480591.1">
    <property type="nucleotide sequence ID" value="NZ_QXTG01000001.1"/>
</dbReference>
<reference evidence="3" key="1">
    <citation type="submission" date="2018-09" db="EMBL/GenBank/DDBJ databases">
        <authorList>
            <person name="Kim I."/>
        </authorList>
    </citation>
    <scope>NUCLEOTIDE SEQUENCE [LARGE SCALE GENOMIC DNA]</scope>
    <source>
        <strain evidence="3">DD4a</strain>
    </source>
</reference>
<keyword evidence="3" id="KW-1185">Reference proteome</keyword>
<evidence type="ECO:0000313" key="3">
    <source>
        <dbReference type="Proteomes" id="UP000265742"/>
    </source>
</evidence>
<keyword evidence="1" id="KW-1133">Transmembrane helix</keyword>
<dbReference type="EMBL" id="QXTG01000001">
    <property type="protein sequence ID" value="RIX30228.1"/>
    <property type="molecule type" value="Genomic_DNA"/>
</dbReference>
<dbReference type="OrthoDB" id="7914204at2"/>
<feature type="transmembrane region" description="Helical" evidence="1">
    <location>
        <begin position="31"/>
        <end position="51"/>
    </location>
</feature>
<protein>
    <submittedName>
        <fullName evidence="2">Uncharacterized protein</fullName>
    </submittedName>
</protein>
<comment type="caution">
    <text evidence="2">The sequence shown here is derived from an EMBL/GenBank/DDBJ whole genome shotgun (WGS) entry which is preliminary data.</text>
</comment>
<keyword evidence="1" id="KW-0812">Transmembrane</keyword>
<gene>
    <name evidence="2" type="ORF">D1781_01925</name>
</gene>
<dbReference type="AlphaFoldDB" id="A0A3A1U5C3"/>
<evidence type="ECO:0000313" key="2">
    <source>
        <dbReference type="EMBL" id="RIX30228.1"/>
    </source>
</evidence>